<feature type="transmembrane region" description="Helical" evidence="1">
    <location>
        <begin position="57"/>
        <end position="79"/>
    </location>
</feature>
<dbReference type="OrthoDB" id="3827993at2"/>
<reference evidence="2 3" key="1">
    <citation type="submission" date="2019-05" db="EMBL/GenBank/DDBJ databases">
        <title>Genomes sequences of two Nocardia cyriacigeorgica environmental isolates, type strains Nocardia asteroides ATCC 19247 and Nocardia cyriacigeorgica DSM 44484.</title>
        <authorList>
            <person name="Vautrin F."/>
            <person name="Bergeron E."/>
            <person name="Dubost A."/>
            <person name="Abrouk D."/>
            <person name="Rodriguez Nava V."/>
            <person name="Pujic P."/>
        </authorList>
    </citation>
    <scope>NUCLEOTIDE SEQUENCE [LARGE SCALE GENOMIC DNA]</scope>
    <source>
        <strain evidence="2 3">EML 1456</strain>
    </source>
</reference>
<feature type="transmembrane region" description="Helical" evidence="1">
    <location>
        <begin position="14"/>
        <end position="37"/>
    </location>
</feature>
<accession>A0A5R8PIC6</accession>
<dbReference type="AlphaFoldDB" id="A0A5R8PIC6"/>
<evidence type="ECO:0000313" key="2">
    <source>
        <dbReference type="EMBL" id="TLG14927.1"/>
    </source>
</evidence>
<keyword evidence="1" id="KW-1133">Transmembrane helix</keyword>
<feature type="transmembrane region" description="Helical" evidence="1">
    <location>
        <begin position="86"/>
        <end position="109"/>
    </location>
</feature>
<gene>
    <name evidence="2" type="ORF">FEK35_07205</name>
</gene>
<keyword evidence="1" id="KW-0812">Transmembrane</keyword>
<dbReference type="Proteomes" id="UP000308349">
    <property type="component" value="Unassembled WGS sequence"/>
</dbReference>
<protein>
    <submittedName>
        <fullName evidence="2">Uncharacterized protein</fullName>
    </submittedName>
</protein>
<name>A0A5R8PIC6_9NOCA</name>
<dbReference type="RefSeq" id="WP_138455528.1">
    <property type="nucleotide sequence ID" value="NZ_VBUU01000004.1"/>
</dbReference>
<sequence>MTDDRVSSEQNRHFPFGLALAGVIPGVATAFVGAAILGRSWNACDIGTNSANTITLLWMYIPALTVVASAWWGTVFVVAARRSGTALVRVLGATFVGLLGALILVWGLMGWRHNPGGDYPATVCTPDNVPPWWPTWLPL</sequence>
<evidence type="ECO:0000313" key="3">
    <source>
        <dbReference type="Proteomes" id="UP000308349"/>
    </source>
</evidence>
<comment type="caution">
    <text evidence="2">The sequence shown here is derived from an EMBL/GenBank/DDBJ whole genome shotgun (WGS) entry which is preliminary data.</text>
</comment>
<dbReference type="EMBL" id="VBUU01000004">
    <property type="protein sequence ID" value="TLG14927.1"/>
    <property type="molecule type" value="Genomic_DNA"/>
</dbReference>
<keyword evidence="1" id="KW-0472">Membrane</keyword>
<organism evidence="2 3">
    <name type="scientific">Nocardia cyriacigeorgica</name>
    <dbReference type="NCBI Taxonomy" id="135487"/>
    <lineage>
        <taxon>Bacteria</taxon>
        <taxon>Bacillati</taxon>
        <taxon>Actinomycetota</taxon>
        <taxon>Actinomycetes</taxon>
        <taxon>Mycobacteriales</taxon>
        <taxon>Nocardiaceae</taxon>
        <taxon>Nocardia</taxon>
    </lineage>
</organism>
<proteinExistence type="predicted"/>
<evidence type="ECO:0000256" key="1">
    <source>
        <dbReference type="SAM" id="Phobius"/>
    </source>
</evidence>